<dbReference type="EMBL" id="JACKTI010000016">
    <property type="protein sequence ID" value="MCV7022092.1"/>
    <property type="molecule type" value="Genomic_DNA"/>
</dbReference>
<dbReference type="RefSeq" id="WP_067389575.1">
    <property type="nucleotide sequence ID" value="NZ_BCTA01000029.1"/>
</dbReference>
<evidence type="ECO:0000313" key="5">
    <source>
        <dbReference type="Proteomes" id="UP001207528"/>
    </source>
</evidence>
<comment type="caution">
    <text evidence="3">The sequence shown here is derived from an EMBL/GenBank/DDBJ whole genome shotgun (WGS) entry which is preliminary data.</text>
</comment>
<protein>
    <submittedName>
        <fullName evidence="3">Uncharacterized protein</fullName>
    </submittedName>
</protein>
<dbReference type="EMBL" id="BCTA01000029">
    <property type="protein sequence ID" value="GAT09371.1"/>
    <property type="molecule type" value="Genomic_DNA"/>
</dbReference>
<feature type="region of interest" description="Disordered" evidence="1">
    <location>
        <begin position="1"/>
        <end position="20"/>
    </location>
</feature>
<dbReference type="Proteomes" id="UP000069773">
    <property type="component" value="Unassembled WGS sequence"/>
</dbReference>
<keyword evidence="4" id="KW-1185">Reference proteome</keyword>
<feature type="compositionally biased region" description="Low complexity" evidence="1">
    <location>
        <begin position="1"/>
        <end position="15"/>
    </location>
</feature>
<feature type="region of interest" description="Disordered" evidence="1">
    <location>
        <begin position="202"/>
        <end position="232"/>
    </location>
</feature>
<evidence type="ECO:0000313" key="4">
    <source>
        <dbReference type="Proteomes" id="UP000069773"/>
    </source>
</evidence>
<evidence type="ECO:0000256" key="1">
    <source>
        <dbReference type="SAM" id="MobiDB-lite"/>
    </source>
</evidence>
<reference evidence="3" key="2">
    <citation type="submission" date="2020-07" db="EMBL/GenBank/DDBJ databases">
        <authorList>
            <person name="Pettersson B.M.F."/>
            <person name="Behra P.R.K."/>
            <person name="Ramesh M."/>
            <person name="Das S."/>
            <person name="Dasgupta S."/>
            <person name="Kirsebom L.A."/>
        </authorList>
    </citation>
    <scope>NUCLEOTIDE SEQUENCE</scope>
    <source>
        <strain evidence="3">DSM 44203</strain>
    </source>
</reference>
<reference evidence="3" key="3">
    <citation type="journal article" date="2022" name="BMC Genomics">
        <title>Comparative genome analysis of mycobacteria focusing on tRNA and non-coding RNA.</title>
        <authorList>
            <person name="Behra P.R.K."/>
            <person name="Pettersson B.M.F."/>
            <person name="Ramesh M."/>
            <person name="Das S."/>
            <person name="Dasgupta S."/>
            <person name="Kirsebom L.A."/>
        </authorList>
    </citation>
    <scope>NUCLEOTIDE SEQUENCE</scope>
    <source>
        <strain evidence="3">DSM 44203</strain>
    </source>
</reference>
<gene>
    <name evidence="3" type="ORF">H7I77_01835</name>
    <name evidence="2" type="ORF">RMCN_2504</name>
</gene>
<organism evidence="3 5">
    <name type="scientific">Mycolicibacterium novocastrense</name>
    <name type="common">Mycobacterium novocastrense</name>
    <dbReference type="NCBI Taxonomy" id="59813"/>
    <lineage>
        <taxon>Bacteria</taxon>
        <taxon>Bacillati</taxon>
        <taxon>Actinomycetota</taxon>
        <taxon>Actinomycetes</taxon>
        <taxon>Mycobacteriales</taxon>
        <taxon>Mycobacteriaceae</taxon>
        <taxon>Mycolicibacterium</taxon>
    </lineage>
</organism>
<evidence type="ECO:0000313" key="2">
    <source>
        <dbReference type="EMBL" id="GAT09371.1"/>
    </source>
</evidence>
<proteinExistence type="predicted"/>
<name>A0AAW5SFH0_MYCNV</name>
<dbReference type="AlphaFoldDB" id="A0AAW5SFH0"/>
<dbReference type="Proteomes" id="UP001207528">
    <property type="component" value="Unassembled WGS sequence"/>
</dbReference>
<reference evidence="2 4" key="1">
    <citation type="journal article" date="2016" name="Genome Announc.">
        <title>Draft Genome Sequences of Five Rapidly Growing Mycobacterium Species, M. thermoresistibile, M. fortuitum subsp. acetamidolyticum, M. canariasense, M. brisbanense, and M. novocastrense.</title>
        <authorList>
            <person name="Katahira K."/>
            <person name="Ogura Y."/>
            <person name="Gotoh Y."/>
            <person name="Hayashi T."/>
        </authorList>
    </citation>
    <scope>NUCLEOTIDE SEQUENCE [LARGE SCALE GENOMIC DNA]</scope>
    <source>
        <strain evidence="2 4">JCM18114</strain>
    </source>
</reference>
<accession>A0AAW5SFH0</accession>
<evidence type="ECO:0000313" key="3">
    <source>
        <dbReference type="EMBL" id="MCV7022092.1"/>
    </source>
</evidence>
<sequence>MTITARNNTPAARAAQLDQPQRAPVVYTQDQLRHRRRAGLLHRYTRAFDLTAEVAAIVSPLAARMSYLSRPGACWREVDALTAAVHELTHVVVGLIAERDARRKTAHLPYEKRAYAVRRLVDLAERPALPEIDDDALASGAWAATLIAIAEPYSGQLADLLAHALPPGATRGVRSASERLEAGLRVVDTAALTLDRLLDRAERSREQRRRQTPPPTETERARAELAALGIDS</sequence>